<organism evidence="1 2">
    <name type="scientific">Chryseobacterium terrae</name>
    <dbReference type="NCBI Taxonomy" id="3163299"/>
    <lineage>
        <taxon>Bacteria</taxon>
        <taxon>Pseudomonadati</taxon>
        <taxon>Bacteroidota</taxon>
        <taxon>Flavobacteriia</taxon>
        <taxon>Flavobacteriales</taxon>
        <taxon>Weeksellaceae</taxon>
        <taxon>Chryseobacterium group</taxon>
        <taxon>Chryseobacterium</taxon>
    </lineage>
</organism>
<gene>
    <name evidence="1" type="ORF">ABS765_16890</name>
</gene>
<evidence type="ECO:0000313" key="2">
    <source>
        <dbReference type="Proteomes" id="UP001629058"/>
    </source>
</evidence>
<evidence type="ECO:0000313" key="1">
    <source>
        <dbReference type="EMBL" id="MFL9835696.1"/>
    </source>
</evidence>
<dbReference type="Proteomes" id="UP001629058">
    <property type="component" value="Unassembled WGS sequence"/>
</dbReference>
<sequence>MTGDEPRNYARFPDEKNLSDESLMIMTDDYTEVPNGKLKFSGRVVYQGDSYYLEGVTIHK</sequence>
<protein>
    <submittedName>
        <fullName evidence="1">Uncharacterized protein</fullName>
    </submittedName>
</protein>
<dbReference type="RefSeq" id="WP_408092673.1">
    <property type="nucleotide sequence ID" value="NZ_JBELPY010000016.1"/>
</dbReference>
<keyword evidence="2" id="KW-1185">Reference proteome</keyword>
<accession>A0ABW8Y8P2</accession>
<name>A0ABW8Y8P2_9FLAO</name>
<comment type="caution">
    <text evidence="1">The sequence shown here is derived from an EMBL/GenBank/DDBJ whole genome shotgun (WGS) entry which is preliminary data.</text>
</comment>
<proteinExistence type="predicted"/>
<reference evidence="1 2" key="1">
    <citation type="submission" date="2024-06" db="EMBL/GenBank/DDBJ databases">
        <authorList>
            <person name="Kaempfer P."/>
            <person name="Viver T."/>
        </authorList>
    </citation>
    <scope>NUCLEOTIDE SEQUENCE [LARGE SCALE GENOMIC DNA]</scope>
    <source>
        <strain evidence="1 2">ST-37</strain>
    </source>
</reference>
<dbReference type="EMBL" id="JBELPY010000016">
    <property type="protein sequence ID" value="MFL9835696.1"/>
    <property type="molecule type" value="Genomic_DNA"/>
</dbReference>